<dbReference type="SMART" id="SM00271">
    <property type="entry name" value="DnaJ"/>
    <property type="match status" value="1"/>
</dbReference>
<dbReference type="SUPFAM" id="SSF46565">
    <property type="entry name" value="Chaperone J-domain"/>
    <property type="match status" value="1"/>
</dbReference>
<reference evidence="4" key="1">
    <citation type="submission" date="2017-09" db="EMBL/GenBank/DDBJ databases">
        <title>Contemporary evolution of a Lepidopteran species, Heliothis virescens, in response to modern agricultural practices.</title>
        <authorList>
            <person name="Fritz M.L."/>
            <person name="Deyonke A.M."/>
            <person name="Papanicolaou A."/>
            <person name="Micinski S."/>
            <person name="Westbrook J."/>
            <person name="Gould F."/>
        </authorList>
    </citation>
    <scope>NUCLEOTIDE SEQUENCE [LARGE SCALE GENOMIC DNA]</scope>
    <source>
        <strain evidence="4">HvINT-</strain>
        <tissue evidence="4">Whole body</tissue>
    </source>
</reference>
<dbReference type="InterPro" id="IPR036869">
    <property type="entry name" value="J_dom_sf"/>
</dbReference>
<sequence>MGLLELCDKYFQTTNLYEVLQIPETASDKEVKKAYHKLSLKVHPDRVEEDEKLEATEKFKVLGSIHEILTDKEKRSIYDETKSVDDDDFNVIVDRDWGIYWRCLFKKITDEDIRAYEKEYVGSELEKQDIKQVYLTAKGDMNYIVDHVQFARTDQEPRIREIVNEMIKSGEVPEYKIFTHEPASRRQKRIAKEKKEAKLAEEMQKELDLGSGPNSLELTIKQKQKERASQIDSFIENLAAKYGGGSKAKATKRKATPKSETTAKNKRRK</sequence>
<dbReference type="PRINTS" id="PR00625">
    <property type="entry name" value="JDOMAIN"/>
</dbReference>
<dbReference type="InterPro" id="IPR056453">
    <property type="entry name" value="HTH_DNAJC9"/>
</dbReference>
<dbReference type="EMBL" id="NWSH01002050">
    <property type="protein sequence ID" value="PCG69305.1"/>
    <property type="molecule type" value="Genomic_DNA"/>
</dbReference>
<organism evidence="4">
    <name type="scientific">Heliothis virescens</name>
    <name type="common">Tobacco budworm moth</name>
    <dbReference type="NCBI Taxonomy" id="7102"/>
    <lineage>
        <taxon>Eukaryota</taxon>
        <taxon>Metazoa</taxon>
        <taxon>Ecdysozoa</taxon>
        <taxon>Arthropoda</taxon>
        <taxon>Hexapoda</taxon>
        <taxon>Insecta</taxon>
        <taxon>Pterygota</taxon>
        <taxon>Neoptera</taxon>
        <taxon>Endopterygota</taxon>
        <taxon>Lepidoptera</taxon>
        <taxon>Glossata</taxon>
        <taxon>Ditrysia</taxon>
        <taxon>Noctuoidea</taxon>
        <taxon>Noctuidae</taxon>
        <taxon>Heliothinae</taxon>
        <taxon>Heliothis</taxon>
    </lineage>
</organism>
<dbReference type="InterPro" id="IPR018253">
    <property type="entry name" value="DnaJ_domain_CS"/>
</dbReference>
<dbReference type="FunFam" id="1.10.287.110:FF:000035">
    <property type="entry name" value="DnaJ homolog subfamily C member 9"/>
    <property type="match status" value="1"/>
</dbReference>
<dbReference type="GO" id="GO:0031072">
    <property type="term" value="F:heat shock protein binding"/>
    <property type="evidence" value="ECO:0007669"/>
    <property type="project" value="TreeGrafter"/>
</dbReference>
<protein>
    <recommendedName>
        <fullName evidence="3">J domain-containing protein</fullName>
    </recommendedName>
</protein>
<gene>
    <name evidence="4" type="ORF">B5V51_4247</name>
</gene>
<accession>A0A2A4JB47</accession>
<dbReference type="PROSITE" id="PS00636">
    <property type="entry name" value="DNAJ_1"/>
    <property type="match status" value="1"/>
</dbReference>
<name>A0A2A4JB47_HELVI</name>
<proteinExistence type="predicted"/>
<dbReference type="Pfam" id="PF23302">
    <property type="entry name" value="HTH_DNAJC9"/>
    <property type="match status" value="1"/>
</dbReference>
<dbReference type="InterPro" id="IPR001623">
    <property type="entry name" value="DnaJ_domain"/>
</dbReference>
<dbReference type="PANTHER" id="PTHR44144:SF1">
    <property type="entry name" value="DNAJ HOMOLOG SUBFAMILY C MEMBER 9"/>
    <property type="match status" value="1"/>
</dbReference>
<evidence type="ECO:0000256" key="2">
    <source>
        <dbReference type="SAM" id="MobiDB-lite"/>
    </source>
</evidence>
<dbReference type="CDD" id="cd06257">
    <property type="entry name" value="DnaJ"/>
    <property type="match status" value="1"/>
</dbReference>
<comment type="caution">
    <text evidence="4">The sequence shown here is derived from an EMBL/GenBank/DDBJ whole genome shotgun (WGS) entry which is preliminary data.</text>
</comment>
<evidence type="ECO:0000256" key="1">
    <source>
        <dbReference type="ARBA" id="ARBA00022553"/>
    </source>
</evidence>
<dbReference type="InterPro" id="IPR052594">
    <property type="entry name" value="J_domain-containing_protein"/>
</dbReference>
<dbReference type="AlphaFoldDB" id="A0A2A4JB47"/>
<evidence type="ECO:0000313" key="4">
    <source>
        <dbReference type="EMBL" id="PCG69305.1"/>
    </source>
</evidence>
<feature type="domain" description="J" evidence="3">
    <location>
        <begin position="15"/>
        <end position="82"/>
    </location>
</feature>
<dbReference type="PANTHER" id="PTHR44144">
    <property type="entry name" value="DNAJ HOMOLOG SUBFAMILY C MEMBER 9"/>
    <property type="match status" value="1"/>
</dbReference>
<evidence type="ECO:0000259" key="3">
    <source>
        <dbReference type="PROSITE" id="PS50076"/>
    </source>
</evidence>
<dbReference type="STRING" id="7102.A0A2A4JB47"/>
<feature type="region of interest" description="Disordered" evidence="2">
    <location>
        <begin position="242"/>
        <end position="269"/>
    </location>
</feature>
<dbReference type="GO" id="GO:0005634">
    <property type="term" value="C:nucleus"/>
    <property type="evidence" value="ECO:0007669"/>
    <property type="project" value="TreeGrafter"/>
</dbReference>
<dbReference type="GO" id="GO:0005737">
    <property type="term" value="C:cytoplasm"/>
    <property type="evidence" value="ECO:0007669"/>
    <property type="project" value="TreeGrafter"/>
</dbReference>
<dbReference type="Pfam" id="PF00226">
    <property type="entry name" value="DnaJ"/>
    <property type="match status" value="1"/>
</dbReference>
<dbReference type="PROSITE" id="PS50076">
    <property type="entry name" value="DNAJ_2"/>
    <property type="match status" value="1"/>
</dbReference>
<dbReference type="Gene3D" id="1.10.287.110">
    <property type="entry name" value="DnaJ domain"/>
    <property type="match status" value="1"/>
</dbReference>
<keyword evidence="1" id="KW-0597">Phosphoprotein</keyword>